<evidence type="ECO:0000259" key="13">
    <source>
        <dbReference type="PROSITE" id="PS50262"/>
    </source>
</evidence>
<comment type="similarity">
    <text evidence="11">Belongs to the G-protein coupled receptor 1 family.</text>
</comment>
<dbReference type="SUPFAM" id="SSF81321">
    <property type="entry name" value="Family A G protein-coupled receptor-like"/>
    <property type="match status" value="1"/>
</dbReference>
<comment type="subcellular location">
    <subcellularLocation>
        <location evidence="12">Cell membrane</location>
        <topology evidence="12">Multi-pass membrane protein</topology>
    </subcellularLocation>
    <subcellularLocation>
        <location evidence="1">Membrane</location>
        <topology evidence="1">Multi-pass membrane protein</topology>
    </subcellularLocation>
</comment>
<dbReference type="RefSeq" id="XP_030648197.1">
    <property type="nucleotide sequence ID" value="XM_030792337.1"/>
</dbReference>
<keyword evidence="14" id="KW-1185">Reference proteome</keyword>
<feature type="transmembrane region" description="Helical" evidence="12">
    <location>
        <begin position="154"/>
        <end position="173"/>
    </location>
</feature>
<feature type="transmembrane region" description="Helical" evidence="12">
    <location>
        <begin position="101"/>
        <end position="126"/>
    </location>
</feature>
<dbReference type="Proteomes" id="UP000504632">
    <property type="component" value="Chromosome 2"/>
</dbReference>
<dbReference type="Gene3D" id="1.20.1070.10">
    <property type="entry name" value="Rhodopsin 7-helix transmembrane proteins"/>
    <property type="match status" value="1"/>
</dbReference>
<dbReference type="PANTHER" id="PTHR10489:SF952">
    <property type="entry name" value="TYPE-2 ANGIOTENSIN II RECEPTOR"/>
    <property type="match status" value="1"/>
</dbReference>
<keyword evidence="12" id="KW-1003">Cell membrane</keyword>
<dbReference type="GO" id="GO:0001596">
    <property type="term" value="F:angiotensin type I receptor activity"/>
    <property type="evidence" value="ECO:0007669"/>
    <property type="project" value="UniProtKB-UniRule"/>
</dbReference>
<evidence type="ECO:0000256" key="4">
    <source>
        <dbReference type="ARBA" id="ARBA00023040"/>
    </source>
</evidence>
<keyword evidence="4 11" id="KW-0297">G-protein coupled receptor</keyword>
<keyword evidence="3 12" id="KW-1133">Transmembrane helix</keyword>
<evidence type="ECO:0000256" key="12">
    <source>
        <dbReference type="RuleBase" id="RU368058"/>
    </source>
</evidence>
<feature type="transmembrane region" description="Helical" evidence="12">
    <location>
        <begin position="287"/>
        <end position="310"/>
    </location>
</feature>
<feature type="domain" description="G-protein coupled receptors family 1 profile" evidence="13">
    <location>
        <begin position="52"/>
        <end position="307"/>
    </location>
</feature>
<dbReference type="GO" id="GO:0019722">
    <property type="term" value="P:calcium-mediated signaling"/>
    <property type="evidence" value="ECO:0007669"/>
    <property type="project" value="TreeGrafter"/>
</dbReference>
<keyword evidence="7 11" id="KW-0675">Receptor</keyword>
<dbReference type="GO" id="GO:0006955">
    <property type="term" value="P:immune response"/>
    <property type="evidence" value="ECO:0007669"/>
    <property type="project" value="TreeGrafter"/>
</dbReference>
<evidence type="ECO:0000256" key="1">
    <source>
        <dbReference type="ARBA" id="ARBA00004141"/>
    </source>
</evidence>
<dbReference type="PRINTS" id="PR00635">
    <property type="entry name" value="ANGIOTENSN1R"/>
</dbReference>
<keyword evidence="9 11" id="KW-0807">Transducer</keyword>
<feature type="transmembrane region" description="Helical" evidence="12">
    <location>
        <begin position="36"/>
        <end position="61"/>
    </location>
</feature>
<dbReference type="OrthoDB" id="8804420at2759"/>
<dbReference type="PRINTS" id="PR00237">
    <property type="entry name" value="GPCRRHODOPSN"/>
</dbReference>
<keyword evidence="2 11" id="KW-0812">Transmembrane</keyword>
<evidence type="ECO:0000256" key="3">
    <source>
        <dbReference type="ARBA" id="ARBA00022989"/>
    </source>
</evidence>
<dbReference type="GO" id="GO:0030593">
    <property type="term" value="P:neutrophil chemotaxis"/>
    <property type="evidence" value="ECO:0007669"/>
    <property type="project" value="TreeGrafter"/>
</dbReference>
<keyword evidence="8" id="KW-0325">Glycoprotein</keyword>
<dbReference type="InterPro" id="IPR017452">
    <property type="entry name" value="GPCR_Rhodpsn_7TM"/>
</dbReference>
<feature type="transmembrane region" description="Helical" evidence="12">
    <location>
        <begin position="73"/>
        <end position="95"/>
    </location>
</feature>
<dbReference type="InterPro" id="IPR000276">
    <property type="entry name" value="GPCR_Rhodpsn"/>
</dbReference>
<gene>
    <name evidence="15" type="primary">LOC115828375</name>
</gene>
<name>A0A6J2WVH7_CHACN</name>
<comment type="function">
    <text evidence="12">Receptor for angiotensin II, a vasoconstricting peptide, which acts as a key regulator of blood pressure and sodium retention by the kidney. The activated receptor in turn couples to G-alpha proteins G(q) and thus activates phospholipase C and increases the cytosolic Ca(2+) concentrations, which in turn triggers cellular responses such as stimulation of protein kinase C.</text>
</comment>
<dbReference type="PANTHER" id="PTHR10489">
    <property type="entry name" value="CELL ADHESION MOLECULE"/>
    <property type="match status" value="1"/>
</dbReference>
<dbReference type="InterPro" id="IPR000190">
    <property type="entry name" value="ATII_AT1_rcpt"/>
</dbReference>
<feature type="transmembrane region" description="Helical" evidence="12">
    <location>
        <begin position="196"/>
        <end position="223"/>
    </location>
</feature>
<evidence type="ECO:0000256" key="8">
    <source>
        <dbReference type="ARBA" id="ARBA00023180"/>
    </source>
</evidence>
<dbReference type="InParanoid" id="A0A6J2WVH7"/>
<dbReference type="GO" id="GO:0009897">
    <property type="term" value="C:external side of plasma membrane"/>
    <property type="evidence" value="ECO:0007669"/>
    <property type="project" value="TreeGrafter"/>
</dbReference>
<evidence type="ECO:0000256" key="10">
    <source>
        <dbReference type="ARBA" id="ARBA00046119"/>
    </source>
</evidence>
<dbReference type="InterPro" id="IPR050119">
    <property type="entry name" value="CCR1-9-like"/>
</dbReference>
<evidence type="ECO:0000256" key="7">
    <source>
        <dbReference type="ARBA" id="ARBA00023170"/>
    </source>
</evidence>
<dbReference type="PRINTS" id="PR00241">
    <property type="entry name" value="ANGIOTENSINR"/>
</dbReference>
<proteinExistence type="inferred from homology"/>
<dbReference type="PROSITE" id="PS50262">
    <property type="entry name" value="G_PROTEIN_RECEP_F1_2"/>
    <property type="match status" value="1"/>
</dbReference>
<dbReference type="PROSITE" id="PS00237">
    <property type="entry name" value="G_PROTEIN_RECEP_F1_1"/>
    <property type="match status" value="1"/>
</dbReference>
<dbReference type="GeneID" id="115828375"/>
<evidence type="ECO:0000256" key="9">
    <source>
        <dbReference type="ARBA" id="ARBA00023224"/>
    </source>
</evidence>
<dbReference type="GO" id="GO:0016493">
    <property type="term" value="F:C-C chemokine receptor activity"/>
    <property type="evidence" value="ECO:0007669"/>
    <property type="project" value="TreeGrafter"/>
</dbReference>
<sequence length="359" mass="39643">MAALLPFNVSFGNTSLEESVVRTTCHNISVVPHQNIFIPTIYSIIFILGVLGNGLVLVVLCQGSCRNTVANTYMLNLALSDLLFLLSLPFWAVYYSLDYQWLFGGLMCKLCGGLLTLNLYASIFFITCMSMDRYLAIVHPLTAQSCRRPCRARLLSGLLWVLAGLISIPAVVFRDSHYIQQLGVSACVLHYPGQNWFVALALMKNVLGFLLPFGVISSCYCSIARHLLGAPGLDKRSGNLDKVLKTVLAVVLAFFLCWGPFHVLTFLEVLMSMEALQVCWVEEAVSLGLPFTLCLGFSNSAINPFLYCFVGNHFRGQLSSIYQSHSSSLRPDSLSTRLSSFSRKLNEMRDLGPLDHGAA</sequence>
<protein>
    <recommendedName>
        <fullName evidence="12">Type-1 angiotensin II receptor</fullName>
    </recommendedName>
</protein>
<dbReference type="GO" id="GO:0007204">
    <property type="term" value="P:positive regulation of cytosolic calcium ion concentration"/>
    <property type="evidence" value="ECO:0007669"/>
    <property type="project" value="TreeGrafter"/>
</dbReference>
<evidence type="ECO:0000256" key="2">
    <source>
        <dbReference type="ARBA" id="ARBA00022692"/>
    </source>
</evidence>
<evidence type="ECO:0000256" key="11">
    <source>
        <dbReference type="RuleBase" id="RU000688"/>
    </source>
</evidence>
<keyword evidence="5 12" id="KW-0472">Membrane</keyword>
<dbReference type="InterPro" id="IPR000248">
    <property type="entry name" value="ATII_rcpt"/>
</dbReference>
<evidence type="ECO:0000313" key="15">
    <source>
        <dbReference type="RefSeq" id="XP_030648197.1"/>
    </source>
</evidence>
<dbReference type="GO" id="GO:0019957">
    <property type="term" value="F:C-C chemokine binding"/>
    <property type="evidence" value="ECO:0007669"/>
    <property type="project" value="TreeGrafter"/>
</dbReference>
<dbReference type="AlphaFoldDB" id="A0A6J2WVH7"/>
<dbReference type="GO" id="GO:0019229">
    <property type="term" value="P:regulation of vasoconstriction"/>
    <property type="evidence" value="ECO:0007669"/>
    <property type="project" value="UniProtKB-UniRule"/>
</dbReference>
<keyword evidence="6" id="KW-1015">Disulfide bond</keyword>
<comment type="function">
    <text evidence="10">Receptor for angiotensin II, a vasoconstricting peptide, which acts as a key regulator of blood pressure and sodium retention by the kidney. The activated receptor in turn couples to G-alpha proteins G(q) (GNAQ, GNA11, GNA14 or GNA15) and thus activates phospholipase C and increases the cytosolic Ca(2+) concentrations, which in turn triggers cellular responses such as stimulation of protein kinase C.</text>
</comment>
<evidence type="ECO:0000256" key="6">
    <source>
        <dbReference type="ARBA" id="ARBA00023157"/>
    </source>
</evidence>
<evidence type="ECO:0000313" key="14">
    <source>
        <dbReference type="Proteomes" id="UP000504632"/>
    </source>
</evidence>
<feature type="transmembrane region" description="Helical" evidence="12">
    <location>
        <begin position="243"/>
        <end position="267"/>
    </location>
</feature>
<reference evidence="15" key="1">
    <citation type="submission" date="2025-08" db="UniProtKB">
        <authorList>
            <consortium name="RefSeq"/>
        </authorList>
    </citation>
    <scope>IDENTIFICATION</scope>
</reference>
<evidence type="ECO:0000256" key="5">
    <source>
        <dbReference type="ARBA" id="ARBA00023136"/>
    </source>
</evidence>
<dbReference type="Pfam" id="PF00001">
    <property type="entry name" value="7tm_1"/>
    <property type="match status" value="1"/>
</dbReference>
<accession>A0A6J2WVH7</accession>
<dbReference type="GO" id="GO:0004945">
    <property type="term" value="F:angiotensin type II receptor activity"/>
    <property type="evidence" value="ECO:0007669"/>
    <property type="project" value="UniProtKB-UniRule"/>
</dbReference>
<organism evidence="14 15">
    <name type="scientific">Chanos chanos</name>
    <name type="common">Milkfish</name>
    <name type="synonym">Mugil chanos</name>
    <dbReference type="NCBI Taxonomy" id="29144"/>
    <lineage>
        <taxon>Eukaryota</taxon>
        <taxon>Metazoa</taxon>
        <taxon>Chordata</taxon>
        <taxon>Craniata</taxon>
        <taxon>Vertebrata</taxon>
        <taxon>Euteleostomi</taxon>
        <taxon>Actinopterygii</taxon>
        <taxon>Neopterygii</taxon>
        <taxon>Teleostei</taxon>
        <taxon>Ostariophysi</taxon>
        <taxon>Gonorynchiformes</taxon>
        <taxon>Chanidae</taxon>
        <taxon>Chanos</taxon>
    </lineage>
</organism>